<sequence length="36" mass="4040">MAGGEREINNYDLVNEETVSAPEPEPDDDDTEEDDE</sequence>
<proteinExistence type="predicted"/>
<evidence type="ECO:0000313" key="2">
    <source>
        <dbReference type="EMBL" id="UNZ04230.1"/>
    </source>
</evidence>
<dbReference type="EMBL" id="CP094298">
    <property type="protein sequence ID" value="UNZ04230.1"/>
    <property type="molecule type" value="Genomic_DNA"/>
</dbReference>
<gene>
    <name evidence="2" type="ORF">SRIMR7_18910</name>
</gene>
<evidence type="ECO:0000256" key="1">
    <source>
        <dbReference type="SAM" id="MobiDB-lite"/>
    </source>
</evidence>
<organism evidence="2 3">
    <name type="scientific">Streptomyces rimosus subsp. rimosus</name>
    <dbReference type="NCBI Taxonomy" id="132474"/>
    <lineage>
        <taxon>Bacteria</taxon>
        <taxon>Bacillati</taxon>
        <taxon>Actinomycetota</taxon>
        <taxon>Actinomycetes</taxon>
        <taxon>Kitasatosporales</taxon>
        <taxon>Streptomycetaceae</taxon>
        <taxon>Streptomyces</taxon>
    </lineage>
</organism>
<protein>
    <submittedName>
        <fullName evidence="2">Uncharacterized protein</fullName>
    </submittedName>
</protein>
<feature type="region of interest" description="Disordered" evidence="1">
    <location>
        <begin position="1"/>
        <end position="36"/>
    </location>
</feature>
<feature type="compositionally biased region" description="Acidic residues" evidence="1">
    <location>
        <begin position="24"/>
        <end position="36"/>
    </location>
</feature>
<keyword evidence="3" id="KW-1185">Reference proteome</keyword>
<reference evidence="2 3" key="1">
    <citation type="submission" date="2022-03" db="EMBL/GenBank/DDBJ databases">
        <title>Complete genome of Streptomyces rimosus ssp. rimosus R7 (=ATCC 10970).</title>
        <authorList>
            <person name="Beganovic S."/>
            <person name="Ruckert C."/>
            <person name="Busche T."/>
            <person name="Kalinowski J."/>
            <person name="Wittmann C."/>
        </authorList>
    </citation>
    <scope>NUCLEOTIDE SEQUENCE [LARGE SCALE GENOMIC DNA]</scope>
    <source>
        <strain evidence="2 3">R7</strain>
    </source>
</reference>
<accession>A0ABY3Z3V1</accession>
<dbReference type="Proteomes" id="UP000829494">
    <property type="component" value="Chromosome"/>
</dbReference>
<evidence type="ECO:0000313" key="3">
    <source>
        <dbReference type="Proteomes" id="UP000829494"/>
    </source>
</evidence>
<name>A0ABY3Z3V1_STRRM</name>